<name>A0A2P2BUR9_9FIRM</name>
<feature type="transmembrane region" description="Helical" evidence="1">
    <location>
        <begin position="21"/>
        <end position="44"/>
    </location>
</feature>
<evidence type="ECO:0000313" key="2">
    <source>
        <dbReference type="EMBL" id="CEI74089.1"/>
    </source>
</evidence>
<feature type="transmembrane region" description="Helical" evidence="1">
    <location>
        <begin position="107"/>
        <end position="130"/>
    </location>
</feature>
<gene>
    <name evidence="2" type="ORF">FRIFI_2567</name>
</gene>
<accession>A0A2P2BUR9</accession>
<keyword evidence="1" id="KW-0812">Transmembrane</keyword>
<dbReference type="RefSeq" id="WP_166506043.1">
    <property type="nucleotide sequence ID" value="NZ_JAKNTL010000002.1"/>
</dbReference>
<organism evidence="2 3">
    <name type="scientific">Romboutsia hominis</name>
    <dbReference type="NCBI Taxonomy" id="1507512"/>
    <lineage>
        <taxon>Bacteria</taxon>
        <taxon>Bacillati</taxon>
        <taxon>Bacillota</taxon>
        <taxon>Clostridia</taxon>
        <taxon>Peptostreptococcales</taxon>
        <taxon>Peptostreptococcaceae</taxon>
        <taxon>Romboutsia</taxon>
    </lineage>
</organism>
<dbReference type="AlphaFoldDB" id="A0A2P2BUR9"/>
<protein>
    <submittedName>
        <fullName evidence="2">PF04854 protein</fullName>
    </submittedName>
</protein>
<sequence length="208" mass="24078">MDNLFRYDGKFWETLDNITDIVVLNFLFIVFSIPVITIGASLTATYSVTLKKVKNEDVNVTKEFIKRFKENFKISTVVWILMIVVGSVLLLDFHISNLISDKTLGIMLKLISTIVGIIYLFNFTYVFPIISKFNNTIKNTIVNSILISIHNLPYTIIMLTMNLLCIVLTFLLVDYFGYILFFYMVIGFGITSYINSIFLNKIFYKYIN</sequence>
<dbReference type="Pfam" id="PF04854">
    <property type="entry name" value="DUF624"/>
    <property type="match status" value="1"/>
</dbReference>
<dbReference type="KEGG" id="rhom:FRIFI_2567"/>
<feature type="transmembrane region" description="Helical" evidence="1">
    <location>
        <begin position="151"/>
        <end position="172"/>
    </location>
</feature>
<feature type="transmembrane region" description="Helical" evidence="1">
    <location>
        <begin position="76"/>
        <end position="95"/>
    </location>
</feature>
<reference evidence="2 3" key="1">
    <citation type="submission" date="2014-09" db="EMBL/GenBank/DDBJ databases">
        <authorList>
            <person name="Hornung B.V."/>
        </authorList>
    </citation>
    <scope>NUCLEOTIDE SEQUENCE [LARGE SCALE GENOMIC DNA]</scope>
    <source>
        <strain evidence="2 3">FRIFI</strain>
    </source>
</reference>
<dbReference type="Proteomes" id="UP000245695">
    <property type="component" value="Chromosome 1"/>
</dbReference>
<dbReference type="InterPro" id="IPR006938">
    <property type="entry name" value="DUF624"/>
</dbReference>
<feature type="transmembrane region" description="Helical" evidence="1">
    <location>
        <begin position="178"/>
        <end position="199"/>
    </location>
</feature>
<keyword evidence="1" id="KW-1133">Transmembrane helix</keyword>
<evidence type="ECO:0000313" key="3">
    <source>
        <dbReference type="Proteomes" id="UP000245695"/>
    </source>
</evidence>
<dbReference type="EMBL" id="LN650648">
    <property type="protein sequence ID" value="CEI74089.1"/>
    <property type="molecule type" value="Genomic_DNA"/>
</dbReference>
<evidence type="ECO:0000256" key="1">
    <source>
        <dbReference type="SAM" id="Phobius"/>
    </source>
</evidence>
<proteinExistence type="predicted"/>
<keyword evidence="3" id="KW-1185">Reference proteome</keyword>
<keyword evidence="1" id="KW-0472">Membrane</keyword>